<evidence type="ECO:0000256" key="6">
    <source>
        <dbReference type="ARBA" id="ARBA00031828"/>
    </source>
</evidence>
<feature type="binding site" evidence="10">
    <location>
        <position position="129"/>
    </location>
    <ligand>
        <name>Mg(2+)</name>
        <dbReference type="ChEBI" id="CHEBI:18420"/>
    </ligand>
</feature>
<keyword evidence="10" id="KW-0862">Zinc</keyword>
<comment type="cofactor">
    <cofactor evidence="10">
        <name>Mg(2+)</name>
        <dbReference type="ChEBI" id="CHEBI:18420"/>
    </cofactor>
</comment>
<dbReference type="GO" id="GO:0005975">
    <property type="term" value="P:carbohydrate metabolic process"/>
    <property type="evidence" value="ECO:0007669"/>
    <property type="project" value="InterPro"/>
</dbReference>
<keyword evidence="10" id="KW-0460">Magnesium</keyword>
<evidence type="ECO:0000256" key="9">
    <source>
        <dbReference type="PIRSR" id="PIRSR004682-3"/>
    </source>
</evidence>
<dbReference type="NCBIfam" id="TIGR01662">
    <property type="entry name" value="HAD-SF-IIIA"/>
    <property type="match status" value="1"/>
</dbReference>
<dbReference type="InterPro" id="IPR036412">
    <property type="entry name" value="HAD-like_sf"/>
</dbReference>
<feature type="binding site" evidence="10">
    <location>
        <position position="128"/>
    </location>
    <ligand>
        <name>Mg(2+)</name>
        <dbReference type="ChEBI" id="CHEBI:18420"/>
    </ligand>
</feature>
<dbReference type="PIRSF" id="PIRSF004682">
    <property type="entry name" value="GmhB"/>
    <property type="match status" value="1"/>
</dbReference>
<dbReference type="AlphaFoldDB" id="A0A5C6US07"/>
<dbReference type="PANTHER" id="PTHR42891:SF1">
    <property type="entry name" value="D-GLYCERO-BETA-D-MANNO-HEPTOSE-1,7-BISPHOSPHATE 7-PHOSPHATASE"/>
    <property type="match status" value="1"/>
</dbReference>
<feature type="binding site" evidence="10">
    <location>
        <position position="8"/>
    </location>
    <ligand>
        <name>Mg(2+)</name>
        <dbReference type="ChEBI" id="CHEBI:18420"/>
    </ligand>
</feature>
<protein>
    <recommendedName>
        <fullName evidence="6 7">D,D-heptose 1,7-bisphosphate phosphatase</fullName>
        <ecNumber evidence="7">3.1.3.-</ecNumber>
    </recommendedName>
</protein>
<dbReference type="Pfam" id="PF13242">
    <property type="entry name" value="Hydrolase_like"/>
    <property type="match status" value="1"/>
</dbReference>
<feature type="binding site" evidence="10">
    <location>
        <position position="90"/>
    </location>
    <ligand>
        <name>Zn(2+)</name>
        <dbReference type="ChEBI" id="CHEBI:29105"/>
    </ligand>
</feature>
<keyword evidence="4 7" id="KW-0378">Hydrolase</keyword>
<keyword evidence="12" id="KW-1185">Reference proteome</keyword>
<dbReference type="Proteomes" id="UP000321168">
    <property type="component" value="Unassembled WGS sequence"/>
</dbReference>
<evidence type="ECO:0000256" key="1">
    <source>
        <dbReference type="ARBA" id="ARBA00004496"/>
    </source>
</evidence>
<feature type="binding site" evidence="10">
    <location>
        <position position="101"/>
    </location>
    <ligand>
        <name>Zn(2+)</name>
        <dbReference type="ChEBI" id="CHEBI:29105"/>
    </ligand>
</feature>
<evidence type="ECO:0000256" key="8">
    <source>
        <dbReference type="PIRSR" id="PIRSR004682-1"/>
    </source>
</evidence>
<comment type="cofactor">
    <cofactor evidence="10">
        <name>Zn(2+)</name>
        <dbReference type="ChEBI" id="CHEBI:29105"/>
    </cofactor>
</comment>
<dbReference type="RefSeq" id="WP_147015340.1">
    <property type="nucleotide sequence ID" value="NZ_VORB01000011.1"/>
</dbReference>
<feature type="active site" description="Nucleophile" evidence="8">
    <location>
        <position position="8"/>
    </location>
</feature>
<name>A0A5C6US07_9FLAO</name>
<sequence>MGKFVLLDRDGVINQERGKHTFLPSDFKWVDGFWEGMQQLAQQGFQFVVITNQSGIAKGLYQKKDVLTLNNLIFEKAASLGIKIEEIFYCPHHPDFSKCLCRKPGDLLFEKAIAKFNIQTEISWMIGDKERDIIPAKKHGIKGILIEANTNFVKNIQPILHG</sequence>
<feature type="binding site" evidence="10">
    <location>
        <position position="99"/>
    </location>
    <ligand>
        <name>Zn(2+)</name>
        <dbReference type="ChEBI" id="CHEBI:29105"/>
    </ligand>
</feature>
<gene>
    <name evidence="11" type="ORF">FRX97_11360</name>
</gene>
<keyword evidence="2 7" id="KW-0963">Cytoplasm</keyword>
<organism evidence="11 12">
    <name type="scientific">Luteibaculum oceani</name>
    <dbReference type="NCBI Taxonomy" id="1294296"/>
    <lineage>
        <taxon>Bacteria</taxon>
        <taxon>Pseudomonadati</taxon>
        <taxon>Bacteroidota</taxon>
        <taxon>Flavobacteriia</taxon>
        <taxon>Flavobacteriales</taxon>
        <taxon>Luteibaculaceae</taxon>
        <taxon>Luteibaculum</taxon>
    </lineage>
</organism>
<dbReference type="EMBL" id="VORB01000011">
    <property type="protein sequence ID" value="TXC76102.1"/>
    <property type="molecule type" value="Genomic_DNA"/>
</dbReference>
<evidence type="ECO:0000313" key="12">
    <source>
        <dbReference type="Proteomes" id="UP000321168"/>
    </source>
</evidence>
<dbReference type="SUPFAM" id="SSF56784">
    <property type="entry name" value="HAD-like"/>
    <property type="match status" value="1"/>
</dbReference>
<feature type="active site" description="Proton donor" evidence="8">
    <location>
        <position position="10"/>
    </location>
</feature>
<proteinExistence type="inferred from homology"/>
<evidence type="ECO:0000256" key="5">
    <source>
        <dbReference type="ARBA" id="ARBA00023277"/>
    </source>
</evidence>
<dbReference type="PANTHER" id="PTHR42891">
    <property type="entry name" value="D-GLYCERO-BETA-D-MANNO-HEPTOSE-1,7-BISPHOSPHATE 7-PHOSPHATASE"/>
    <property type="match status" value="1"/>
</dbReference>
<dbReference type="InterPro" id="IPR006543">
    <property type="entry name" value="Histidinol-phos"/>
</dbReference>
<evidence type="ECO:0000256" key="2">
    <source>
        <dbReference type="ARBA" id="ARBA00022490"/>
    </source>
</evidence>
<dbReference type="Gene3D" id="3.40.50.1000">
    <property type="entry name" value="HAD superfamily/HAD-like"/>
    <property type="match status" value="1"/>
</dbReference>
<keyword evidence="5 7" id="KW-0119">Carbohydrate metabolism</keyword>
<dbReference type="InterPro" id="IPR006549">
    <property type="entry name" value="HAD-SF_hydro_IIIA"/>
</dbReference>
<comment type="similarity">
    <text evidence="7">Belongs to the gmhB family.</text>
</comment>
<dbReference type="GO" id="GO:0005737">
    <property type="term" value="C:cytoplasm"/>
    <property type="evidence" value="ECO:0007669"/>
    <property type="project" value="UniProtKB-SubCell"/>
</dbReference>
<feature type="site" description="Stabilizes the phosphoryl group" evidence="9">
    <location>
        <position position="103"/>
    </location>
</feature>
<dbReference type="InterPro" id="IPR023214">
    <property type="entry name" value="HAD_sf"/>
</dbReference>
<dbReference type="OrthoDB" id="9813880at2"/>
<feature type="binding site" evidence="10">
    <location>
        <position position="92"/>
    </location>
    <ligand>
        <name>Zn(2+)</name>
        <dbReference type="ChEBI" id="CHEBI:29105"/>
    </ligand>
</feature>
<keyword evidence="3 10" id="KW-0479">Metal-binding</keyword>
<comment type="caution">
    <text evidence="11">The sequence shown here is derived from an EMBL/GenBank/DDBJ whole genome shotgun (WGS) entry which is preliminary data.</text>
</comment>
<dbReference type="GO" id="GO:0016791">
    <property type="term" value="F:phosphatase activity"/>
    <property type="evidence" value="ECO:0007669"/>
    <property type="project" value="InterPro"/>
</dbReference>
<evidence type="ECO:0000256" key="3">
    <source>
        <dbReference type="ARBA" id="ARBA00022723"/>
    </source>
</evidence>
<evidence type="ECO:0000313" key="11">
    <source>
        <dbReference type="EMBL" id="TXC76102.1"/>
    </source>
</evidence>
<reference evidence="11 12" key="1">
    <citation type="submission" date="2019-08" db="EMBL/GenBank/DDBJ databases">
        <title>Genome of Luteibaculum oceani JCM 18817.</title>
        <authorList>
            <person name="Bowman J.P."/>
        </authorList>
    </citation>
    <scope>NUCLEOTIDE SEQUENCE [LARGE SCALE GENOMIC DNA]</scope>
    <source>
        <strain evidence="11 12">JCM 18817</strain>
    </source>
</reference>
<comment type="subcellular location">
    <subcellularLocation>
        <location evidence="1 7">Cytoplasm</location>
    </subcellularLocation>
</comment>
<feature type="binding site" evidence="10">
    <location>
        <position position="10"/>
    </location>
    <ligand>
        <name>Mg(2+)</name>
        <dbReference type="ChEBI" id="CHEBI:18420"/>
    </ligand>
</feature>
<dbReference type="GO" id="GO:0046872">
    <property type="term" value="F:metal ion binding"/>
    <property type="evidence" value="ECO:0007669"/>
    <property type="project" value="UniProtKB-KW"/>
</dbReference>
<evidence type="ECO:0000256" key="10">
    <source>
        <dbReference type="PIRSR" id="PIRSR004682-4"/>
    </source>
</evidence>
<accession>A0A5C6US07</accession>
<evidence type="ECO:0000256" key="4">
    <source>
        <dbReference type="ARBA" id="ARBA00022801"/>
    </source>
</evidence>
<dbReference type="EC" id="3.1.3.-" evidence="7"/>
<dbReference type="NCBIfam" id="TIGR01656">
    <property type="entry name" value="Histidinol-ppas"/>
    <property type="match status" value="1"/>
</dbReference>
<dbReference type="InterPro" id="IPR004446">
    <property type="entry name" value="Heptose_bisP_phosphatase"/>
</dbReference>
<evidence type="ECO:0000256" key="7">
    <source>
        <dbReference type="PIRNR" id="PIRNR004682"/>
    </source>
</evidence>
<feature type="site" description="Contributes to substrate recognition" evidence="9">
    <location>
        <position position="102"/>
    </location>
</feature>
<feature type="site" description="Stabilizes the phosphoryl group" evidence="9">
    <location>
        <position position="51"/>
    </location>
</feature>